<dbReference type="Proteomes" id="UP001642540">
    <property type="component" value="Unassembled WGS sequence"/>
</dbReference>
<feature type="signal peptide" evidence="6">
    <location>
        <begin position="1"/>
        <end position="23"/>
    </location>
</feature>
<feature type="chain" id="PRO_5046727086" description="IGFBP N-terminal domain-containing protein" evidence="6">
    <location>
        <begin position="24"/>
        <end position="206"/>
    </location>
</feature>
<comment type="subcellular location">
    <subcellularLocation>
        <location evidence="1">Secreted</location>
    </subcellularLocation>
</comment>
<dbReference type="InterPro" id="IPR011390">
    <property type="entry name" value="IGFBP_rP_mac25"/>
</dbReference>
<keyword evidence="3 6" id="KW-0732">Signal</keyword>
<feature type="compositionally biased region" description="Basic residues" evidence="5">
    <location>
        <begin position="34"/>
        <end position="44"/>
    </location>
</feature>
<feature type="compositionally biased region" description="Basic residues" evidence="5">
    <location>
        <begin position="81"/>
        <end position="93"/>
    </location>
</feature>
<evidence type="ECO:0000256" key="1">
    <source>
        <dbReference type="ARBA" id="ARBA00004613"/>
    </source>
</evidence>
<gene>
    <name evidence="8" type="ORF">ODALV1_LOCUS16810</name>
</gene>
<keyword evidence="4" id="KW-1015">Disulfide bond</keyword>
<evidence type="ECO:0000259" key="7">
    <source>
        <dbReference type="PROSITE" id="PS51323"/>
    </source>
</evidence>
<proteinExistence type="predicted"/>
<dbReference type="PANTHER" id="PTHR14186">
    <property type="entry name" value="INSULIN-LIKE GROWTH FACTOR BINDING PROTEIN-RELATED"/>
    <property type="match status" value="1"/>
</dbReference>
<organism evidence="8 9">
    <name type="scientific">Orchesella dallaii</name>
    <dbReference type="NCBI Taxonomy" id="48710"/>
    <lineage>
        <taxon>Eukaryota</taxon>
        <taxon>Metazoa</taxon>
        <taxon>Ecdysozoa</taxon>
        <taxon>Arthropoda</taxon>
        <taxon>Hexapoda</taxon>
        <taxon>Collembola</taxon>
        <taxon>Entomobryomorpha</taxon>
        <taxon>Entomobryoidea</taxon>
        <taxon>Orchesellidae</taxon>
        <taxon>Orchesellinae</taxon>
        <taxon>Orchesella</taxon>
    </lineage>
</organism>
<dbReference type="Pfam" id="PF00219">
    <property type="entry name" value="IGFBP"/>
    <property type="match status" value="1"/>
</dbReference>
<feature type="region of interest" description="Disordered" evidence="5">
    <location>
        <begin position="27"/>
        <end position="60"/>
    </location>
</feature>
<dbReference type="InterPro" id="IPR009030">
    <property type="entry name" value="Growth_fac_rcpt_cys_sf"/>
</dbReference>
<evidence type="ECO:0000256" key="3">
    <source>
        <dbReference type="ARBA" id="ARBA00022729"/>
    </source>
</evidence>
<evidence type="ECO:0000256" key="2">
    <source>
        <dbReference type="ARBA" id="ARBA00022525"/>
    </source>
</evidence>
<evidence type="ECO:0000313" key="9">
    <source>
        <dbReference type="Proteomes" id="UP001642540"/>
    </source>
</evidence>
<keyword evidence="2" id="KW-0964">Secreted</keyword>
<dbReference type="PROSITE" id="PS51323">
    <property type="entry name" value="IGFBP_N_2"/>
    <property type="match status" value="1"/>
</dbReference>
<name>A0ABP1R0J1_9HEXA</name>
<dbReference type="SUPFAM" id="SSF57184">
    <property type="entry name" value="Growth factor receptor domain"/>
    <property type="match status" value="1"/>
</dbReference>
<comment type="caution">
    <text evidence="8">The sequence shown here is derived from an EMBL/GenBank/DDBJ whole genome shotgun (WGS) entry which is preliminary data.</text>
</comment>
<dbReference type="PANTHER" id="PTHR14186:SF19">
    <property type="entry name" value="INSULIN-LIKE GROWTH FACTOR-BINDING PROTEIN 7"/>
    <property type="match status" value="1"/>
</dbReference>
<evidence type="ECO:0000256" key="6">
    <source>
        <dbReference type="SAM" id="SignalP"/>
    </source>
</evidence>
<reference evidence="8 9" key="1">
    <citation type="submission" date="2024-08" db="EMBL/GenBank/DDBJ databases">
        <authorList>
            <person name="Cucini C."/>
            <person name="Frati F."/>
        </authorList>
    </citation>
    <scope>NUCLEOTIDE SEQUENCE [LARGE SCALE GENOMIC DNA]</scope>
</reference>
<feature type="region of interest" description="Disordered" evidence="5">
    <location>
        <begin position="73"/>
        <end position="98"/>
    </location>
</feature>
<dbReference type="EMBL" id="CAXLJM020000051">
    <property type="protein sequence ID" value="CAL8115338.1"/>
    <property type="molecule type" value="Genomic_DNA"/>
</dbReference>
<protein>
    <recommendedName>
        <fullName evidence="7">IGFBP N-terminal domain-containing protein</fullName>
    </recommendedName>
</protein>
<feature type="domain" description="IGFBP N-terminal" evidence="7">
    <location>
        <begin position="106"/>
        <end position="192"/>
    </location>
</feature>
<evidence type="ECO:0000256" key="4">
    <source>
        <dbReference type="ARBA" id="ARBA00023157"/>
    </source>
</evidence>
<accession>A0ABP1R0J1</accession>
<keyword evidence="9" id="KW-1185">Reference proteome</keyword>
<dbReference type="Gene3D" id="4.10.40.20">
    <property type="match status" value="1"/>
</dbReference>
<dbReference type="InterPro" id="IPR000867">
    <property type="entry name" value="IGFBP-like"/>
</dbReference>
<evidence type="ECO:0000256" key="5">
    <source>
        <dbReference type="SAM" id="MobiDB-lite"/>
    </source>
</evidence>
<sequence>MAKIGCVVVVVVLVMVVVGLVIGDTVSSSPVGRPRSRPKPKRRFSTSTPATFEDSDTESPVTEFEGLVAEQDVTQATTVRPKSRKSSRSHHTTAARIVDPANSVSNGEGCGECDMSSCKNPPEGSCAAGRVMDRCSCCYICGSGEGNRCYNASIPNLSYSMDVGMCGTGLSCMLRSDLDPSVSSFDFICIDIHIYQSFNTIHVHLP</sequence>
<evidence type="ECO:0000313" key="8">
    <source>
        <dbReference type="EMBL" id="CAL8115338.1"/>
    </source>
</evidence>
<dbReference type="SMART" id="SM00121">
    <property type="entry name" value="IB"/>
    <property type="match status" value="1"/>
</dbReference>